<keyword evidence="2" id="KW-0269">Exonuclease</keyword>
<dbReference type="InterPro" id="IPR012337">
    <property type="entry name" value="RNaseH-like_sf"/>
</dbReference>
<dbReference type="Proteomes" id="UP001271007">
    <property type="component" value="Unassembled WGS sequence"/>
</dbReference>
<keyword evidence="2" id="KW-0378">Hydrolase</keyword>
<comment type="caution">
    <text evidence="2">The sequence shown here is derived from an EMBL/GenBank/DDBJ whole genome shotgun (WGS) entry which is preliminary data.</text>
</comment>
<evidence type="ECO:0000313" key="3">
    <source>
        <dbReference type="Proteomes" id="UP001271007"/>
    </source>
</evidence>
<dbReference type="AlphaFoldDB" id="A0AAJ0GHZ5"/>
<name>A0AAJ0GHZ5_9PEZI</name>
<evidence type="ECO:0000313" key="2">
    <source>
        <dbReference type="EMBL" id="KAK3057850.1"/>
    </source>
</evidence>
<dbReference type="Gene3D" id="3.30.420.10">
    <property type="entry name" value="Ribonuclease H-like superfamily/Ribonuclease H"/>
    <property type="match status" value="1"/>
</dbReference>
<gene>
    <name evidence="2" type="primary">REX4_1</name>
    <name evidence="2" type="ORF">LTR09_000925</name>
</gene>
<accession>A0AAJ0GHZ5</accession>
<keyword evidence="2" id="KW-0540">Nuclease</keyword>
<evidence type="ECO:0000256" key="1">
    <source>
        <dbReference type="SAM" id="MobiDB-lite"/>
    </source>
</evidence>
<protein>
    <submittedName>
        <fullName evidence="2">3'-5' exonuclease</fullName>
    </submittedName>
</protein>
<feature type="region of interest" description="Disordered" evidence="1">
    <location>
        <begin position="1"/>
        <end position="37"/>
    </location>
</feature>
<keyword evidence="3" id="KW-1185">Reference proteome</keyword>
<dbReference type="EMBL" id="JAWDJX010000002">
    <property type="protein sequence ID" value="KAK3057850.1"/>
    <property type="molecule type" value="Genomic_DNA"/>
</dbReference>
<dbReference type="GO" id="GO:0004527">
    <property type="term" value="F:exonuclease activity"/>
    <property type="evidence" value="ECO:0007669"/>
    <property type="project" value="UniProtKB-KW"/>
</dbReference>
<feature type="region of interest" description="Disordered" evidence="1">
    <location>
        <begin position="223"/>
        <end position="262"/>
    </location>
</feature>
<sequence length="327" mass="35518">MYRGNNTNHAGRGRCGYRGGHRGGHAGRGNHAGHLNNPPYQCRAQQLQVNLDALTPGTAVAIDCEGQTLWARDGPEKNGCGQFAAVTEDGTIIYDPYCFYPPEERARPPHPRFNLGVLAGDVRPENGAQPIAHVREVAKQIFERAGIIVGHAIHAEIQMLSPLDFTSYDLRDTQLYAWPNGAKGLAAFARTYLNQPALQNTHSAVDDARATMKLYLLHRKEMDDAQGSKPSPPASTGTSSTNARDATQESSHSEPSSNTSIDITTSSSRFIAPGSKVAIPLIAEFAYGREWDKANSVFKKKEKTPAEIATDRENTVYYTSGGAILDV</sequence>
<proteinExistence type="predicted"/>
<organism evidence="2 3">
    <name type="scientific">Extremus antarcticus</name>
    <dbReference type="NCBI Taxonomy" id="702011"/>
    <lineage>
        <taxon>Eukaryota</taxon>
        <taxon>Fungi</taxon>
        <taxon>Dikarya</taxon>
        <taxon>Ascomycota</taxon>
        <taxon>Pezizomycotina</taxon>
        <taxon>Dothideomycetes</taxon>
        <taxon>Dothideomycetidae</taxon>
        <taxon>Mycosphaerellales</taxon>
        <taxon>Extremaceae</taxon>
        <taxon>Extremus</taxon>
    </lineage>
</organism>
<dbReference type="GO" id="GO:0003676">
    <property type="term" value="F:nucleic acid binding"/>
    <property type="evidence" value="ECO:0007669"/>
    <property type="project" value="InterPro"/>
</dbReference>
<feature type="compositionally biased region" description="Low complexity" evidence="1">
    <location>
        <begin position="253"/>
        <end position="262"/>
    </location>
</feature>
<dbReference type="InterPro" id="IPR036397">
    <property type="entry name" value="RNaseH_sf"/>
</dbReference>
<reference evidence="2" key="1">
    <citation type="submission" date="2023-04" db="EMBL/GenBank/DDBJ databases">
        <title>Black Yeasts Isolated from many extreme environments.</title>
        <authorList>
            <person name="Coleine C."/>
            <person name="Stajich J.E."/>
            <person name="Selbmann L."/>
        </authorList>
    </citation>
    <scope>NUCLEOTIDE SEQUENCE</scope>
    <source>
        <strain evidence="2">CCFEE 5312</strain>
    </source>
</reference>
<dbReference type="SUPFAM" id="SSF53098">
    <property type="entry name" value="Ribonuclease H-like"/>
    <property type="match status" value="1"/>
</dbReference>